<dbReference type="InterPro" id="IPR001457">
    <property type="entry name" value="NADH_UbQ/plastoQ_OxRdtase_su6"/>
</dbReference>
<protein>
    <recommendedName>
        <fullName evidence="2">NADH-quinone oxidoreductase subunit J</fullName>
        <ecNumber evidence="2">7.1.1.-</ecNumber>
    </recommendedName>
</protein>
<reference evidence="4" key="1">
    <citation type="journal article" date="2019" name="Int. J. Syst. Evol. Microbiol.">
        <title>The Global Catalogue of Microorganisms (GCM) 10K type strain sequencing project: providing services to taxonomists for standard genome sequencing and annotation.</title>
        <authorList>
            <consortium name="The Broad Institute Genomics Platform"/>
            <consortium name="The Broad Institute Genome Sequencing Center for Infectious Disease"/>
            <person name="Wu L."/>
            <person name="Ma J."/>
        </authorList>
    </citation>
    <scope>NUCLEOTIDE SEQUENCE [LARGE SCALE GENOMIC DNA]</scope>
    <source>
        <strain evidence="4">KCTC 52168</strain>
    </source>
</reference>
<comment type="similarity">
    <text evidence="1 2">Belongs to the complex I subunit 6 family.</text>
</comment>
<proteinExistence type="inferred from homology"/>
<dbReference type="Gene3D" id="1.20.120.1200">
    <property type="entry name" value="NADH-ubiquinone/plastoquinone oxidoreductase chain 6, subunit NuoJ"/>
    <property type="match status" value="1"/>
</dbReference>
<dbReference type="Proteomes" id="UP001595556">
    <property type="component" value="Unassembled WGS sequence"/>
</dbReference>
<comment type="subcellular location">
    <subcellularLocation>
        <location evidence="2">Cell membrane</location>
        <topology evidence="2">Multi-pass membrane protein</topology>
    </subcellularLocation>
</comment>
<evidence type="ECO:0000313" key="4">
    <source>
        <dbReference type="Proteomes" id="UP001595556"/>
    </source>
</evidence>
<keyword evidence="2" id="KW-0520">NAD</keyword>
<organism evidence="3 4">
    <name type="scientific">Piscinibacterium candidicorallinum</name>
    <dbReference type="NCBI Taxonomy" id="1793872"/>
    <lineage>
        <taxon>Bacteria</taxon>
        <taxon>Pseudomonadati</taxon>
        <taxon>Pseudomonadota</taxon>
        <taxon>Betaproteobacteria</taxon>
        <taxon>Burkholderiales</taxon>
        <taxon>Piscinibacterium</taxon>
    </lineage>
</organism>
<name>A0ABV7H4G8_9BURK</name>
<keyword evidence="2" id="KW-1003">Cell membrane</keyword>
<feature type="transmembrane region" description="Helical" evidence="2">
    <location>
        <begin position="29"/>
        <end position="48"/>
    </location>
</feature>
<keyword evidence="3" id="KW-0560">Oxidoreductase</keyword>
<feature type="transmembrane region" description="Helical" evidence="2">
    <location>
        <begin position="78"/>
        <end position="102"/>
    </location>
</feature>
<dbReference type="NCBIfam" id="NF005164">
    <property type="entry name" value="PRK06638.1-4"/>
    <property type="match status" value="1"/>
</dbReference>
<keyword evidence="2" id="KW-1133">Transmembrane helix</keyword>
<dbReference type="InterPro" id="IPR042106">
    <property type="entry name" value="Nuo/plastoQ_OxRdtase_6_NuoJ"/>
</dbReference>
<comment type="function">
    <text evidence="2">NDH-1 shuttles electrons from NADH, via FMN and iron-sulfur (Fe-S) centers, to quinones in the respiratory chain. Couples the redox reaction to proton translocation (for every two electrons transferred, four hydrogen ions are translocated across the cytoplasmic membrane), and thus conserves the redox energy in a proton gradient.</text>
</comment>
<dbReference type="PANTHER" id="PTHR33269">
    <property type="entry name" value="NADH-UBIQUINONE OXIDOREDUCTASE CHAIN 6"/>
    <property type="match status" value="1"/>
</dbReference>
<feature type="transmembrane region" description="Helical" evidence="2">
    <location>
        <begin position="55"/>
        <end position="72"/>
    </location>
</feature>
<sequence>MLLPILFFAVLPVVVGVGAFLVTGAVLTALFWSFATVTVSAALAVISVRNPVHAALFLVLTFFSTAAIWLLLKAEFLAIVLILVYVGAVMVLFLFVVMMLDINFDKLREGFRRYMPLGLVVGAVMVAQMGVLLAKSFPVTTAQAIGPVPGTNNTRELGKIMYSDYVFHVQVAAVILFVALIAAVALTLRRRKDVRYNDPAGAVRTRAADRVRIVSVPAVKPAQDPPTQQPS</sequence>
<keyword evidence="4" id="KW-1185">Reference proteome</keyword>
<dbReference type="RefSeq" id="WP_377300766.1">
    <property type="nucleotide sequence ID" value="NZ_CP180191.1"/>
</dbReference>
<comment type="caution">
    <text evidence="3">The sequence shown here is derived from an EMBL/GenBank/DDBJ whole genome shotgun (WGS) entry which is preliminary data.</text>
</comment>
<dbReference type="EMBL" id="JBHRTI010000003">
    <property type="protein sequence ID" value="MFC3146501.1"/>
    <property type="molecule type" value="Genomic_DNA"/>
</dbReference>
<evidence type="ECO:0000313" key="3">
    <source>
        <dbReference type="EMBL" id="MFC3146501.1"/>
    </source>
</evidence>
<accession>A0ABV7H4G8</accession>
<gene>
    <name evidence="3" type="ORF">ACFOEN_02465</name>
</gene>
<evidence type="ECO:0000256" key="2">
    <source>
        <dbReference type="RuleBase" id="RU004429"/>
    </source>
</evidence>
<keyword evidence="2" id="KW-0874">Quinone</keyword>
<keyword evidence="2" id="KW-0812">Transmembrane</keyword>
<comment type="catalytic activity">
    <reaction evidence="2">
        <text>a quinone + NADH + 5 H(+)(in) = a quinol + NAD(+) + 4 H(+)(out)</text>
        <dbReference type="Rhea" id="RHEA:57888"/>
        <dbReference type="ChEBI" id="CHEBI:15378"/>
        <dbReference type="ChEBI" id="CHEBI:24646"/>
        <dbReference type="ChEBI" id="CHEBI:57540"/>
        <dbReference type="ChEBI" id="CHEBI:57945"/>
        <dbReference type="ChEBI" id="CHEBI:132124"/>
    </reaction>
</comment>
<keyword evidence="2" id="KW-0472">Membrane</keyword>
<dbReference type="PANTHER" id="PTHR33269:SF17">
    <property type="entry name" value="NADH-UBIQUINONE OXIDOREDUCTASE CHAIN 6"/>
    <property type="match status" value="1"/>
</dbReference>
<dbReference type="EC" id="7.1.1.-" evidence="2"/>
<dbReference type="GO" id="GO:0050136">
    <property type="term" value="F:NADH dehydrogenase (quinone) (non-electrogenic) activity"/>
    <property type="evidence" value="ECO:0007669"/>
    <property type="project" value="UniProtKB-EC"/>
</dbReference>
<feature type="transmembrane region" description="Helical" evidence="2">
    <location>
        <begin position="114"/>
        <end position="134"/>
    </location>
</feature>
<feature type="transmembrane region" description="Helical" evidence="2">
    <location>
        <begin position="165"/>
        <end position="188"/>
    </location>
</feature>
<evidence type="ECO:0000256" key="1">
    <source>
        <dbReference type="ARBA" id="ARBA00005698"/>
    </source>
</evidence>
<dbReference type="Pfam" id="PF00499">
    <property type="entry name" value="Oxidored_q3"/>
    <property type="match status" value="1"/>
</dbReference>